<organism evidence="2 3">
    <name type="scientific">Patellaria atrata CBS 101060</name>
    <dbReference type="NCBI Taxonomy" id="1346257"/>
    <lineage>
        <taxon>Eukaryota</taxon>
        <taxon>Fungi</taxon>
        <taxon>Dikarya</taxon>
        <taxon>Ascomycota</taxon>
        <taxon>Pezizomycotina</taxon>
        <taxon>Dothideomycetes</taxon>
        <taxon>Dothideomycetes incertae sedis</taxon>
        <taxon>Patellariales</taxon>
        <taxon>Patellariaceae</taxon>
        <taxon>Patellaria</taxon>
    </lineage>
</organism>
<dbReference type="Proteomes" id="UP000799429">
    <property type="component" value="Unassembled WGS sequence"/>
</dbReference>
<protein>
    <recommendedName>
        <fullName evidence="1">F-box domain-containing protein</fullName>
    </recommendedName>
</protein>
<dbReference type="InterPro" id="IPR001810">
    <property type="entry name" value="F-box_dom"/>
</dbReference>
<dbReference type="CDD" id="cd09917">
    <property type="entry name" value="F-box_SF"/>
    <property type="match status" value="1"/>
</dbReference>
<dbReference type="PROSITE" id="PS50181">
    <property type="entry name" value="FBOX"/>
    <property type="match status" value="1"/>
</dbReference>
<accession>A0A9P4SGX1</accession>
<dbReference type="SUPFAM" id="SSF81383">
    <property type="entry name" value="F-box domain"/>
    <property type="match status" value="1"/>
</dbReference>
<evidence type="ECO:0000313" key="3">
    <source>
        <dbReference type="Proteomes" id="UP000799429"/>
    </source>
</evidence>
<reference evidence="2" key="1">
    <citation type="journal article" date="2020" name="Stud. Mycol.">
        <title>101 Dothideomycetes genomes: a test case for predicting lifestyles and emergence of pathogens.</title>
        <authorList>
            <person name="Haridas S."/>
            <person name="Albert R."/>
            <person name="Binder M."/>
            <person name="Bloem J."/>
            <person name="Labutti K."/>
            <person name="Salamov A."/>
            <person name="Andreopoulos B."/>
            <person name="Baker S."/>
            <person name="Barry K."/>
            <person name="Bills G."/>
            <person name="Bluhm B."/>
            <person name="Cannon C."/>
            <person name="Castanera R."/>
            <person name="Culley D."/>
            <person name="Daum C."/>
            <person name="Ezra D."/>
            <person name="Gonzalez J."/>
            <person name="Henrissat B."/>
            <person name="Kuo A."/>
            <person name="Liang C."/>
            <person name="Lipzen A."/>
            <person name="Lutzoni F."/>
            <person name="Magnuson J."/>
            <person name="Mondo S."/>
            <person name="Nolan M."/>
            <person name="Ohm R."/>
            <person name="Pangilinan J."/>
            <person name="Park H.-J."/>
            <person name="Ramirez L."/>
            <person name="Alfaro M."/>
            <person name="Sun H."/>
            <person name="Tritt A."/>
            <person name="Yoshinaga Y."/>
            <person name="Zwiers L.-H."/>
            <person name="Turgeon B."/>
            <person name="Goodwin S."/>
            <person name="Spatafora J."/>
            <person name="Crous P."/>
            <person name="Grigoriev I."/>
        </authorList>
    </citation>
    <scope>NUCLEOTIDE SEQUENCE</scope>
    <source>
        <strain evidence="2">CBS 101060</strain>
    </source>
</reference>
<gene>
    <name evidence="2" type="ORF">M501DRAFT_965281</name>
</gene>
<evidence type="ECO:0000259" key="1">
    <source>
        <dbReference type="PROSITE" id="PS50181"/>
    </source>
</evidence>
<dbReference type="AlphaFoldDB" id="A0A9P4SGX1"/>
<dbReference type="InterPro" id="IPR036047">
    <property type="entry name" value="F-box-like_dom_sf"/>
</dbReference>
<comment type="caution">
    <text evidence="2">The sequence shown here is derived from an EMBL/GenBank/DDBJ whole genome shotgun (WGS) entry which is preliminary data.</text>
</comment>
<dbReference type="EMBL" id="MU006089">
    <property type="protein sequence ID" value="KAF2842691.1"/>
    <property type="molecule type" value="Genomic_DNA"/>
</dbReference>
<name>A0A9P4SGX1_9PEZI</name>
<evidence type="ECO:0000313" key="2">
    <source>
        <dbReference type="EMBL" id="KAF2842691.1"/>
    </source>
</evidence>
<feature type="non-terminal residue" evidence="2">
    <location>
        <position position="671"/>
    </location>
</feature>
<dbReference type="OrthoDB" id="1689567at2759"/>
<proteinExistence type="predicted"/>
<dbReference type="Pfam" id="PF00646">
    <property type="entry name" value="F-box"/>
    <property type="match status" value="1"/>
</dbReference>
<feature type="domain" description="F-box" evidence="1">
    <location>
        <begin position="83"/>
        <end position="129"/>
    </location>
</feature>
<sequence length="671" mass="75858">MLQNNGSLYSFRTGSLALYRRPTRTSSYESGGISGVYDDAILEPRSNNNLELTMSEVLLSVSNSSETTRQNRQGIESVLPHGSSLLNSLPSAVFGGILKYLDIAAYRALRLTSRDLLSIIPLDTLPKRPRKRTYPVEILQNIYNFLTPVDFNACRRTCRLWMLASLNRNLLVTMLKRGGWWSTLQSELLEREARVKEKSSFQESDEWIMSKRISRECALSHGWSGNGLRRIAGSKDEVPFTARTRVDFTNIAYRSNGQECRHNKSLLFFVSICDRFLLVVEGSMIYVYRLEGVNIRSLTRVLCPRRVLAVSMDASSNKYSIAALLEGRMGMVCDLQFPPSANKVLLPSSPAHAGRNHAEDQKLSRGRCQARWRSFEFEAPQNTFPVFNTINVHNNHQTVTLHNTSSEIHQGRNIINQDWTVRLRGTHCQPGNSRTRKPTVTDITRSIPLNVGPRRLYRHLCSEDDPPRSVAICPQRRCVAFGCSSGIELLWVDALTGHDLNRWFPLTAPSDFLYFLPPRSGLDSSKKLRLISSASHPSERKALCRRFYADRPAPCLYWGLYGLESTPSFRAGATVGFDHYRALPLSDGYHVLFTDPASSMLCLGTDAPLGGPTKLLRKIMFIPPDDAKIPRLYSVCMDLRWGVRIAAVYEKRIVLFTVPPDVFALSTYEHR</sequence>
<keyword evidence="3" id="KW-1185">Reference proteome</keyword>